<evidence type="ECO:0000313" key="9">
    <source>
        <dbReference type="Proteomes" id="UP001046870"/>
    </source>
</evidence>
<comment type="caution">
    <text evidence="8">The sequence shown here is derived from an EMBL/GenBank/DDBJ whole genome shotgun (WGS) entry which is preliminary data.</text>
</comment>
<dbReference type="SUPFAM" id="SSF47986">
    <property type="entry name" value="DEATH domain"/>
    <property type="match status" value="1"/>
</dbReference>
<gene>
    <name evidence="8" type="ORF">MATL_G00200290</name>
</gene>
<dbReference type="AlphaFoldDB" id="A0A9D3PLC6"/>
<feature type="compositionally biased region" description="Basic and acidic residues" evidence="6">
    <location>
        <begin position="38"/>
        <end position="47"/>
    </location>
</feature>
<dbReference type="EMBL" id="JAFDVH010000018">
    <property type="protein sequence ID" value="KAG7460583.1"/>
    <property type="molecule type" value="Genomic_DNA"/>
</dbReference>
<evidence type="ECO:0000256" key="4">
    <source>
        <dbReference type="ARBA" id="ARBA00022859"/>
    </source>
</evidence>
<feature type="region of interest" description="Disordered" evidence="6">
    <location>
        <begin position="215"/>
        <end position="260"/>
    </location>
</feature>
<name>A0A9D3PLC6_MEGAT</name>
<accession>A0A9D3PLC6</accession>
<feature type="compositionally biased region" description="Basic and acidic residues" evidence="6">
    <location>
        <begin position="249"/>
        <end position="260"/>
    </location>
</feature>
<dbReference type="GO" id="GO:0042981">
    <property type="term" value="P:regulation of apoptotic process"/>
    <property type="evidence" value="ECO:0007669"/>
    <property type="project" value="InterPro"/>
</dbReference>
<keyword evidence="2" id="KW-0963">Cytoplasm</keyword>
<dbReference type="Pfam" id="PF00619">
    <property type="entry name" value="CARD"/>
    <property type="match status" value="1"/>
</dbReference>
<feature type="region of interest" description="Disordered" evidence="6">
    <location>
        <begin position="38"/>
        <end position="62"/>
    </location>
</feature>
<evidence type="ECO:0000256" key="6">
    <source>
        <dbReference type="SAM" id="MobiDB-lite"/>
    </source>
</evidence>
<evidence type="ECO:0000256" key="2">
    <source>
        <dbReference type="ARBA" id="ARBA00022490"/>
    </source>
</evidence>
<evidence type="ECO:0000259" key="7">
    <source>
        <dbReference type="PROSITE" id="PS50209"/>
    </source>
</evidence>
<evidence type="ECO:0000256" key="3">
    <source>
        <dbReference type="ARBA" id="ARBA00022588"/>
    </source>
</evidence>
<sequence length="337" mass="38422">MRELYHAVSSGDRAMFHFYKALKELEPALFEDLEDKDKKNVKKREESVTCDGPPSAKRPRTQEAAATAAGAEQNQGREARNKTEPGSRLEFRTLSEMEKHVEDLTVREELIKELKMKLEDISPSAAAKFMRKFRPEIIQHVSQPVTFADYLLRDEIITNEYYARIRKAGTPQEQMRELYDAVPNVDHAMLAFYETLKEHNLFLFSDLKDKDKKNVKKREGSVTCDGPLSAKRPRTQEAAATAAGAEQNQGREARNKTEPGSRLEFRTLSEMEKHVEDLTVREELIKELKMKLEGGEQRSQNRQEVTSMGVSQPNSCLFLCSQSAVGHLLVMLTDRSS</sequence>
<feature type="domain" description="CARD" evidence="7">
    <location>
        <begin position="122"/>
        <end position="211"/>
    </location>
</feature>
<evidence type="ECO:0000313" key="8">
    <source>
        <dbReference type="EMBL" id="KAG7460583.1"/>
    </source>
</evidence>
<keyword evidence="4" id="KW-0391">Immunity</keyword>
<dbReference type="GO" id="GO:0006954">
    <property type="term" value="P:inflammatory response"/>
    <property type="evidence" value="ECO:0007669"/>
    <property type="project" value="UniProtKB-KW"/>
</dbReference>
<dbReference type="Gene3D" id="1.10.533.10">
    <property type="entry name" value="Death Domain, Fas"/>
    <property type="match status" value="2"/>
</dbReference>
<evidence type="ECO:0000256" key="1">
    <source>
        <dbReference type="ARBA" id="ARBA00004514"/>
    </source>
</evidence>
<reference evidence="8" key="1">
    <citation type="submission" date="2021-01" db="EMBL/GenBank/DDBJ databases">
        <authorList>
            <person name="Zahm M."/>
            <person name="Roques C."/>
            <person name="Cabau C."/>
            <person name="Klopp C."/>
            <person name="Donnadieu C."/>
            <person name="Jouanno E."/>
            <person name="Lampietro C."/>
            <person name="Louis A."/>
            <person name="Herpin A."/>
            <person name="Echchiki A."/>
            <person name="Berthelot C."/>
            <person name="Parey E."/>
            <person name="Roest-Crollius H."/>
            <person name="Braasch I."/>
            <person name="Postlethwait J."/>
            <person name="Bobe J."/>
            <person name="Montfort J."/>
            <person name="Bouchez O."/>
            <person name="Begum T."/>
            <person name="Mejri S."/>
            <person name="Adams A."/>
            <person name="Chen W.-J."/>
            <person name="Guiguen Y."/>
        </authorList>
    </citation>
    <scope>NUCLEOTIDE SEQUENCE</scope>
    <source>
        <strain evidence="8">YG-15Mar2019-1</strain>
        <tissue evidence="8">Brain</tissue>
    </source>
</reference>
<proteinExistence type="predicted"/>
<protein>
    <recommendedName>
        <fullName evidence="7">CARD domain-containing protein</fullName>
    </recommendedName>
</protein>
<dbReference type="GO" id="GO:0005829">
    <property type="term" value="C:cytosol"/>
    <property type="evidence" value="ECO:0007669"/>
    <property type="project" value="UniProtKB-SubCell"/>
</dbReference>
<dbReference type="PANTHER" id="PTHR46985">
    <property type="entry name" value="NACHT, LRR AND PYD DOMAINS-CONTAINING PROTEIN 1"/>
    <property type="match status" value="1"/>
</dbReference>
<comment type="subcellular location">
    <subcellularLocation>
        <location evidence="1">Cytoplasm</location>
        <location evidence="1">Cytosol</location>
    </subcellularLocation>
</comment>
<dbReference type="InterPro" id="IPR051249">
    <property type="entry name" value="NLRP_Inflammasome"/>
</dbReference>
<feature type="compositionally biased region" description="Low complexity" evidence="6">
    <location>
        <begin position="236"/>
        <end position="247"/>
    </location>
</feature>
<dbReference type="InterPro" id="IPR011029">
    <property type="entry name" value="DEATH-like_dom_sf"/>
</dbReference>
<dbReference type="Proteomes" id="UP001046870">
    <property type="component" value="Chromosome 18"/>
</dbReference>
<organism evidence="8 9">
    <name type="scientific">Megalops atlanticus</name>
    <name type="common">Tarpon</name>
    <name type="synonym">Clupea gigantea</name>
    <dbReference type="NCBI Taxonomy" id="7932"/>
    <lineage>
        <taxon>Eukaryota</taxon>
        <taxon>Metazoa</taxon>
        <taxon>Chordata</taxon>
        <taxon>Craniata</taxon>
        <taxon>Vertebrata</taxon>
        <taxon>Euteleostomi</taxon>
        <taxon>Actinopterygii</taxon>
        <taxon>Neopterygii</taxon>
        <taxon>Teleostei</taxon>
        <taxon>Elopiformes</taxon>
        <taxon>Megalopidae</taxon>
        <taxon>Megalops</taxon>
    </lineage>
</organism>
<dbReference type="InterPro" id="IPR001315">
    <property type="entry name" value="CARD"/>
</dbReference>
<keyword evidence="9" id="KW-1185">Reference proteome</keyword>
<keyword evidence="5" id="KW-0395">Inflammatory response</keyword>
<dbReference type="GO" id="GO:0045087">
    <property type="term" value="P:innate immune response"/>
    <property type="evidence" value="ECO:0007669"/>
    <property type="project" value="UniProtKB-KW"/>
</dbReference>
<keyword evidence="3" id="KW-0399">Innate immunity</keyword>
<dbReference type="PROSITE" id="PS50209">
    <property type="entry name" value="CARD"/>
    <property type="match status" value="1"/>
</dbReference>
<evidence type="ECO:0000256" key="5">
    <source>
        <dbReference type="ARBA" id="ARBA00023198"/>
    </source>
</evidence>
<dbReference type="PANTHER" id="PTHR46985:SF2">
    <property type="entry name" value="APOPTOSIS-ASSOCIATED SPECK-LIKE PROTEIN CONTAINING A CARD"/>
    <property type="match status" value="1"/>
</dbReference>